<reference evidence="2 3" key="1">
    <citation type="submission" date="2018-08" db="EMBL/GenBank/DDBJ databases">
        <title>A genome reference for cultivated species of the human gut microbiota.</title>
        <authorList>
            <person name="Zou Y."/>
            <person name="Xue W."/>
            <person name="Luo G."/>
        </authorList>
    </citation>
    <scope>NUCLEOTIDE SEQUENCE [LARGE SCALE GENOMIC DNA]</scope>
    <source>
        <strain evidence="2 3">OF01-2LB</strain>
    </source>
</reference>
<dbReference type="RefSeq" id="WP_117441424.1">
    <property type="nucleotide sequence ID" value="NZ_JAJFEN010000057.1"/>
</dbReference>
<dbReference type="InterPro" id="IPR012902">
    <property type="entry name" value="N_methyl_site"/>
</dbReference>
<dbReference type="EMBL" id="QVEV01000001">
    <property type="protein sequence ID" value="RGC18935.1"/>
    <property type="molecule type" value="Genomic_DNA"/>
</dbReference>
<evidence type="ECO:0000313" key="3">
    <source>
        <dbReference type="Proteomes" id="UP000260025"/>
    </source>
</evidence>
<gene>
    <name evidence="2" type="ORF">DXA38_00160</name>
</gene>
<proteinExistence type="predicted"/>
<dbReference type="AlphaFoldDB" id="A0A3E2W3R9"/>
<dbReference type="Gene3D" id="2.10.10.90">
    <property type="match status" value="2"/>
</dbReference>
<comment type="caution">
    <text evidence="2">The sequence shown here is derived from an EMBL/GenBank/DDBJ whole genome shotgun (WGS) entry which is preliminary data.</text>
</comment>
<keyword evidence="1" id="KW-1133">Transmembrane helix</keyword>
<name>A0A3E2W3R9_CLOIN</name>
<evidence type="ECO:0000256" key="1">
    <source>
        <dbReference type="SAM" id="Phobius"/>
    </source>
</evidence>
<keyword evidence="1" id="KW-0472">Membrane</keyword>
<protein>
    <submittedName>
        <fullName evidence="2">Type II secretion system protein</fullName>
    </submittedName>
</protein>
<dbReference type="PROSITE" id="PS00409">
    <property type="entry name" value="PROKAR_NTER_METHYL"/>
    <property type="match status" value="1"/>
</dbReference>
<evidence type="ECO:0000313" key="2">
    <source>
        <dbReference type="EMBL" id="RGC18935.1"/>
    </source>
</evidence>
<dbReference type="Proteomes" id="UP000260025">
    <property type="component" value="Unassembled WGS sequence"/>
</dbReference>
<keyword evidence="1" id="KW-0812">Transmembrane</keyword>
<organism evidence="2 3">
    <name type="scientific">Clostridium innocuum</name>
    <dbReference type="NCBI Taxonomy" id="1522"/>
    <lineage>
        <taxon>Bacteria</taxon>
        <taxon>Bacillati</taxon>
        <taxon>Bacillota</taxon>
        <taxon>Clostridia</taxon>
        <taxon>Eubacteriales</taxon>
        <taxon>Clostridiaceae</taxon>
        <taxon>Clostridium</taxon>
    </lineage>
</organism>
<dbReference type="Pfam" id="PF07963">
    <property type="entry name" value="N_methyl"/>
    <property type="match status" value="1"/>
</dbReference>
<feature type="transmembrane region" description="Helical" evidence="1">
    <location>
        <begin position="12"/>
        <end position="32"/>
    </location>
</feature>
<sequence>MHLDKKGMTLIEVIVILLLSSILMVIAGGLLLNSMGYFNHTAQSNYEKQAVDAISSYVRGQLIYANEVQIATQKPDQSDDWHWISVNDDHRLMKDDTTVYNEDFYRGRKLKITAKCYSDNYRLDLSFAFTDDNKQAYKTAATLELVNIRAKDKRGEAIVNTGIKGRQVDITDHNSTEAGYKIYYKVNGSLHIEDDPDYEYPDIDYDDPSFEGTVYDELKCKDEAVTKPGEAGNNKGTWLASHDYKKGEFVDYLGVTYRAVKDAKSGNNPFDNDGNAWKPVNPPYWVKGASYEAKDVVIYQITNVYYQATADINNSNESPDNENKKWHKLSSTELKEIIEEHKHKDFCEVDEKEEGDWTVGGEKERCGTTDNIKGVWQIGQYYKAGTIIEYPEDSNIWYRVTSHAGITSDAGNPPDRIGTYLYKKLKVDYDDQSTYFPGDIIKFTDGKFYQAYQLRFITPGYSPATAPGLWSNGYDSVDDLISDTGYKPKCDLSW</sequence>
<accession>A0A3E2W3R9</accession>
<dbReference type="OrthoDB" id="1654726at2"/>